<sequence length="379" mass="42943">MTNQNMLGKSRVIVNERLMELAMSISNSNVLPRTSVSELMALFGGLLGRHKNNLIKPLEDDNDHKGATKVNAWIDSMGASSPTRTRHESENRDQTHWTLFHPSALNMFNQIMYNTNGKQIIVFLDYDGTLSPIVADPDKAYMSKKMRVTLKDIARRFPTAIVSGRCLDKLFSFVRLAELYYAGSHGMDIKGPTNRRSTKKGNNDEVLLQPASEFLPMINEVYKILVEKTKCVPGAMVENNKFCLSVPFRNVDEKSWAPLAEQVSLVLNDYPKLKLTQGRKVLEIRPTIKWDKGRALEFLLESLGFANSKNVFPIYIGDDRTDEDAFKVLRNRSQGCGILVSKISKETNASYTLQDPSEVGQFLRHLVDWKRTSSRSHKL</sequence>
<dbReference type="NCBIfam" id="TIGR00685">
    <property type="entry name" value="T6PP"/>
    <property type="match status" value="1"/>
</dbReference>
<dbReference type="GO" id="GO:0005992">
    <property type="term" value="P:trehalose biosynthetic process"/>
    <property type="evidence" value="ECO:0007669"/>
    <property type="project" value="UniProtKB-UniPathway"/>
</dbReference>
<dbReference type="AlphaFoldDB" id="D9ILX3"/>
<dbReference type="EMBL" id="HM156211">
    <property type="protein sequence ID" value="ADK11431.1"/>
    <property type="molecule type" value="mRNA"/>
</dbReference>
<comment type="similarity">
    <text evidence="4 8">Belongs to the trehalose phosphatase family.</text>
</comment>
<comment type="pathway">
    <text evidence="3 8">Glycan biosynthesis; trehalose biosynthesis.</text>
</comment>
<evidence type="ECO:0000256" key="8">
    <source>
        <dbReference type="RuleBase" id="RU361117"/>
    </source>
</evidence>
<keyword evidence="5 8" id="KW-0378">Hydrolase</keyword>
<name>D9ILX3_MEDSA</name>
<dbReference type="InterPro" id="IPR023214">
    <property type="entry name" value="HAD_sf"/>
</dbReference>
<dbReference type="GO" id="GO:0004805">
    <property type="term" value="F:trehalose-phosphatase activity"/>
    <property type="evidence" value="ECO:0007669"/>
    <property type="project" value="UniProtKB-EC"/>
</dbReference>
<organism evidence="9">
    <name type="scientific">Medicago sativa</name>
    <name type="common">Alfalfa</name>
    <dbReference type="NCBI Taxonomy" id="3879"/>
    <lineage>
        <taxon>Eukaryota</taxon>
        <taxon>Viridiplantae</taxon>
        <taxon>Streptophyta</taxon>
        <taxon>Embryophyta</taxon>
        <taxon>Tracheophyta</taxon>
        <taxon>Spermatophyta</taxon>
        <taxon>Magnoliopsida</taxon>
        <taxon>eudicotyledons</taxon>
        <taxon>Gunneridae</taxon>
        <taxon>Pentapetalae</taxon>
        <taxon>rosids</taxon>
        <taxon>fabids</taxon>
        <taxon>Fabales</taxon>
        <taxon>Fabaceae</taxon>
        <taxon>Papilionoideae</taxon>
        <taxon>50 kb inversion clade</taxon>
        <taxon>NPAAA clade</taxon>
        <taxon>Hologalegina</taxon>
        <taxon>IRL clade</taxon>
        <taxon>Trifolieae</taxon>
        <taxon>Medicago</taxon>
    </lineage>
</organism>
<dbReference type="SUPFAM" id="SSF56784">
    <property type="entry name" value="HAD-like"/>
    <property type="match status" value="1"/>
</dbReference>
<dbReference type="EC" id="3.1.3.12" evidence="8"/>
<dbReference type="InterPro" id="IPR003337">
    <property type="entry name" value="Trehalose_PPase"/>
</dbReference>
<dbReference type="Pfam" id="PF02358">
    <property type="entry name" value="Trehalose_PPase"/>
    <property type="match status" value="1"/>
</dbReference>
<evidence type="ECO:0000256" key="6">
    <source>
        <dbReference type="ARBA" id="ARBA00023016"/>
    </source>
</evidence>
<evidence type="ECO:0000256" key="5">
    <source>
        <dbReference type="ARBA" id="ARBA00022801"/>
    </source>
</evidence>
<comment type="function">
    <text evidence="7">Removes the phosphate from trehalose 6-phosphate to produce free trehalose. Trehalose accumulation in plant may improve abiotic stress tolerance.</text>
</comment>
<evidence type="ECO:0000256" key="3">
    <source>
        <dbReference type="ARBA" id="ARBA00005199"/>
    </source>
</evidence>
<dbReference type="InterPro" id="IPR044651">
    <property type="entry name" value="OTSB-like"/>
</dbReference>
<evidence type="ECO:0000256" key="7">
    <source>
        <dbReference type="ARBA" id="ARBA00025274"/>
    </source>
</evidence>
<accession>D9ILX3</accession>
<dbReference type="FunFam" id="3.40.50.1000:FF:000073">
    <property type="entry name" value="Trehalose 6-phosphate phosphatase"/>
    <property type="match status" value="1"/>
</dbReference>
<dbReference type="PANTHER" id="PTHR43768:SF32">
    <property type="entry name" value="TREHALOSE-PHOSPHATE PHOSPHATASE C-RELATED"/>
    <property type="match status" value="1"/>
</dbReference>
<evidence type="ECO:0000256" key="2">
    <source>
        <dbReference type="ARBA" id="ARBA00001968"/>
    </source>
</evidence>
<dbReference type="CDD" id="cd01627">
    <property type="entry name" value="HAD_TPP"/>
    <property type="match status" value="1"/>
</dbReference>
<comment type="cofactor">
    <cofactor evidence="2 8">
        <name>a divalent metal cation</name>
        <dbReference type="ChEBI" id="CHEBI:60240"/>
    </cofactor>
</comment>
<dbReference type="InterPro" id="IPR006379">
    <property type="entry name" value="HAD-SF_hydro_IIB"/>
</dbReference>
<comment type="catalytic activity">
    <reaction evidence="1 8">
        <text>alpha,alpha-trehalose 6-phosphate + H2O = alpha,alpha-trehalose + phosphate</text>
        <dbReference type="Rhea" id="RHEA:23420"/>
        <dbReference type="ChEBI" id="CHEBI:15377"/>
        <dbReference type="ChEBI" id="CHEBI:16551"/>
        <dbReference type="ChEBI" id="CHEBI:43474"/>
        <dbReference type="ChEBI" id="CHEBI:58429"/>
        <dbReference type="EC" id="3.1.3.12"/>
    </reaction>
</comment>
<dbReference type="Gene3D" id="3.40.50.1000">
    <property type="entry name" value="HAD superfamily/HAD-like"/>
    <property type="match status" value="2"/>
</dbReference>
<dbReference type="InterPro" id="IPR036412">
    <property type="entry name" value="HAD-like_sf"/>
</dbReference>
<proteinExistence type="evidence at transcript level"/>
<evidence type="ECO:0000313" key="9">
    <source>
        <dbReference type="EMBL" id="ADK11431.1"/>
    </source>
</evidence>
<evidence type="ECO:0000256" key="1">
    <source>
        <dbReference type="ARBA" id="ARBA00000500"/>
    </source>
</evidence>
<dbReference type="UniPathway" id="UPA00299"/>
<keyword evidence="6" id="KW-0346">Stress response</keyword>
<protein>
    <recommendedName>
        <fullName evidence="8">Trehalose 6-phosphate phosphatase</fullName>
        <ecNumber evidence="8">3.1.3.12</ecNumber>
    </recommendedName>
</protein>
<dbReference type="PANTHER" id="PTHR43768">
    <property type="entry name" value="TREHALOSE 6-PHOSPHATE PHOSPHATASE"/>
    <property type="match status" value="1"/>
</dbReference>
<dbReference type="NCBIfam" id="TIGR01484">
    <property type="entry name" value="HAD-SF-IIB"/>
    <property type="match status" value="1"/>
</dbReference>
<evidence type="ECO:0000256" key="4">
    <source>
        <dbReference type="ARBA" id="ARBA00008770"/>
    </source>
</evidence>
<reference evidence="9" key="1">
    <citation type="submission" date="2010-04" db="EMBL/GenBank/DDBJ databases">
        <title>Cloning of MsTPP involving effect of thidiazuron on somatic embryogenesis of alfalfa (Medicago sativa L. cv. Jinnan).</title>
        <authorList>
            <person name="Xie H."/>
            <person name="Zhang C.-R."/>
            <person name="Hu X."/>
            <person name="Huang X."/>
            <person name="Chen Y.-F."/>
            <person name="Huang X.-L."/>
        </authorList>
    </citation>
    <scope>NUCLEOTIDE SEQUENCE</scope>
</reference>